<evidence type="ECO:0000256" key="1">
    <source>
        <dbReference type="SAM" id="MobiDB-lite"/>
    </source>
</evidence>
<feature type="domain" description="DUF1618" evidence="2">
    <location>
        <begin position="743"/>
        <end position="899"/>
    </location>
</feature>
<dbReference type="HOGENOM" id="CLU_000499_0_0_1"/>
<dbReference type="eggNOG" id="ENOG502R7NY">
    <property type="taxonomic scope" value="Eukaryota"/>
</dbReference>
<keyword evidence="4" id="KW-1185">Reference proteome</keyword>
<reference evidence="3" key="2">
    <citation type="submission" date="2018-05" db="EMBL/GenBank/DDBJ databases">
        <title>OgluRS3 (Oryza glumaepatula Reference Sequence Version 3).</title>
        <authorList>
            <person name="Zhang J."/>
            <person name="Kudrna D."/>
            <person name="Lee S."/>
            <person name="Talag J."/>
            <person name="Welchert J."/>
            <person name="Wing R.A."/>
        </authorList>
    </citation>
    <scope>NUCLEOTIDE SEQUENCE [LARGE SCALE GENOMIC DNA]</scope>
</reference>
<dbReference type="Proteomes" id="UP000026961">
    <property type="component" value="Chromosome 11"/>
</dbReference>
<reference evidence="3" key="1">
    <citation type="submission" date="2015-04" db="UniProtKB">
        <authorList>
            <consortium name="EnsemblPlants"/>
        </authorList>
    </citation>
    <scope>IDENTIFICATION</scope>
</reference>
<dbReference type="PANTHER" id="PTHR33074:SF76">
    <property type="entry name" value="OS11G0569701 PROTEIN"/>
    <property type="match status" value="1"/>
</dbReference>
<proteinExistence type="predicted"/>
<dbReference type="Gramene" id="OGLUM11G04480.1">
    <property type="protein sequence ID" value="OGLUM11G04480.1"/>
    <property type="gene ID" value="OGLUM11G04480"/>
</dbReference>
<protein>
    <recommendedName>
        <fullName evidence="2">DUF1618 domain-containing protein</fullName>
    </recommendedName>
</protein>
<sequence length="1900" mass="210343">MLNHYAELEVEGDGEDSTSNSGGAKITEAASRSSYGHLVRVSLRLEAPPAASQLSFHCSPCSKHRVHGPSINVVAAHGDSVLVEMHYEKGENDEHFDYFVYNAGAAAAADDDGLPRPPPSLSLLPTYWVPLSEVEKTAYRPHQSAKAHQLREASTGLLVRRGGGGGGGGDELVVVELLNKRRRRRDTLEGAELVVLRSGEWSATPISPIVHDDGKGEELSYWKADMAVPVGDRWLCYVDLYRGVILCDDVFDDEAPLRRRPRYVSLPVEAPAGAFDEEHDRRGGNRRHCLLDTRTVCAIDGGATLKIDGDGDHTMPSWTMDAMIDATELWSLDAYAGAGIPPVIPEYPVISTVDADIICFLVTEPYNHKQGKPYFERTTWEMTMDTKNKTLLSVCTYDDDISQREPSYGHTYIPNNFATKPPPAIICEATTTITTEINGNNLSQSLPSAKHLQVSRMASPEEILVALEEIPELSRDDLLKAYSILCRDNGRLFRSLLGLPMSLRKKWLLIEIKACRDCPVCSACGGAHYPRWVMLEQRAVHDDGEGDFTGDDSRCSAADVKTNTEAACRSSDGHLVRVYFRRLAVPPAASRVCFRCSPPCGTGAGRERARGDKPFLCVVAAAGDSLLLQMTYNGQLDRFVYSAADPPTLTLLPTHARRQHWLDVKTTGLLRRRRRDGELVVAELTVKKGDTDDTPEDAELVVLRSGEWTVTRAPIIHDDGKAEEVSRWRTDMVVPVGDTHLCWVDLCRGVILLSASDLFDESRPRRLKYTSLPVEAPAKKFDDDDGGEYAINPRGYPERNRRVCVTGGGAALKFIDVSPRCCCGSPGATTLCHNSSGAFIIKTWTLMMNDDDDDTTSTTWAMDAMVDAAELWSLDAYAALPRLRPIYPIVSMDNPHIICFMVCKEHWESCFHCERTIWKIIFDMKSKKLVSIRYYDESQCQTWGVHYGDDYLSSMISDYFNSNGIYTSDDATTSIDDLIVTNYLPQSSPPCEQSSSHKGLKVVSSEGVQVSDEEIPDLGCDDLLKAYSILSHDIGQHRVEKLVPSALHAQPTAATLPNNSGGPSPAGGGGYPQWVILAEHVPLEDEDEGGDDPNSCFTADAASKVTDTETEAASRSSAGNHVGVSFLLEAPPAVSRLRFRCVPSGSRGGDRRFPSMRVVAVHRDSLLLRMQYRKGRAYDDDIGLDYFLYNAGAGAAVDPPRPPSLSLLPTYWETLQKEEDDDEEDKEDDGGEETYRGRGYRRWAAPKRWVRELGVKTTGILHRRGDGGDDDDDGDLVVVAELIAEEDGGTPEELLVLRSDGEWTLTRPPVVHDDGKAEEVSRWKSDLVVPIGDTMLCWVDLYRGIIVCDLFDEIPQLRYVSLPVDAPAAKFDNGRGDYSINPRMCPRQQRSFWVSDDGGELRFLDVSPRCCCGDLGATTCDNARNAFVISSWTLRMSEMRWVMDAMVDATELWSLDAYTGHGLPRVRPEYPLMIMDDPRLVFFVVQEEYQPEISFSDRGKWRVMFDMRSKKILSVSQYDESDTSWQPYSWLTYFPSKISSYFTSIGACSNVAKRPLIVTDKPAVSCIVSIFFAMTLADTDLDRFWASRYPRWVILDREAEYLHVNHPCSAAADAKTEAATLSSGGHTVRVSLDLRAPPAASRVCYPCSVPIDPALGPPYMSVAAAHGDSLLVLVVDDGSGDMAWTMDAMVDATELWSSHAYAGLPHAIPEHPIVSIDDPHLISFMVDERESEGRYCRIKETWMILFDTRSKTLLSAISCSHGRNFHPSKVSSYFTSSNGSCSNGGAMSEPAVIIDKAPTHDAIIGDSVRISCESSRAKHFRVSGSVASPDEIFAALEEIPELSRHDLLRAYSMLCHDNGRRFKSLLGLPMSRRKTWLLMEIQTCEDCAVCCGCMTDLQNA</sequence>
<dbReference type="PANTHER" id="PTHR33074">
    <property type="entry name" value="EXPRESSED PROTEIN-RELATED"/>
    <property type="match status" value="1"/>
</dbReference>
<evidence type="ECO:0000313" key="3">
    <source>
        <dbReference type="EnsemblPlants" id="OGLUM11G04480.1"/>
    </source>
</evidence>
<accession>A0A0E0BFY3</accession>
<organism evidence="3">
    <name type="scientific">Oryza glumipatula</name>
    <dbReference type="NCBI Taxonomy" id="40148"/>
    <lineage>
        <taxon>Eukaryota</taxon>
        <taxon>Viridiplantae</taxon>
        <taxon>Streptophyta</taxon>
        <taxon>Embryophyta</taxon>
        <taxon>Tracheophyta</taxon>
        <taxon>Spermatophyta</taxon>
        <taxon>Magnoliopsida</taxon>
        <taxon>Liliopsida</taxon>
        <taxon>Poales</taxon>
        <taxon>Poaceae</taxon>
        <taxon>BOP clade</taxon>
        <taxon>Oryzoideae</taxon>
        <taxon>Oryzeae</taxon>
        <taxon>Oryzinae</taxon>
        <taxon>Oryza</taxon>
    </lineage>
</organism>
<dbReference type="InterPro" id="IPR011676">
    <property type="entry name" value="DUF1618"/>
</dbReference>
<feature type="domain" description="DUF1618" evidence="2">
    <location>
        <begin position="238"/>
        <end position="359"/>
    </location>
</feature>
<evidence type="ECO:0000259" key="2">
    <source>
        <dbReference type="Pfam" id="PF07762"/>
    </source>
</evidence>
<dbReference type="EnsemblPlants" id="OGLUM11G04480.1">
    <property type="protein sequence ID" value="OGLUM11G04480.1"/>
    <property type="gene ID" value="OGLUM11G04480"/>
</dbReference>
<evidence type="ECO:0000313" key="4">
    <source>
        <dbReference type="Proteomes" id="UP000026961"/>
    </source>
</evidence>
<feature type="region of interest" description="Disordered" evidence="1">
    <location>
        <begin position="1"/>
        <end position="28"/>
    </location>
</feature>
<name>A0A0E0BFY3_9ORYZ</name>
<dbReference type="Pfam" id="PF07762">
    <property type="entry name" value="DUF1618"/>
    <property type="match status" value="3"/>
</dbReference>
<feature type="domain" description="DUF1618" evidence="2">
    <location>
        <begin position="1338"/>
        <end position="1482"/>
    </location>
</feature>